<feature type="chain" id="PRO_5044260858" evidence="1">
    <location>
        <begin position="25"/>
        <end position="529"/>
    </location>
</feature>
<dbReference type="InterPro" id="IPR038636">
    <property type="entry name" value="Wzi_sf"/>
</dbReference>
<proteinExistence type="predicted"/>
<feature type="signal peptide" evidence="1">
    <location>
        <begin position="1"/>
        <end position="24"/>
    </location>
</feature>
<evidence type="ECO:0000313" key="2">
    <source>
        <dbReference type="EMBL" id="BFO70204.1"/>
    </source>
</evidence>
<evidence type="ECO:0000256" key="1">
    <source>
        <dbReference type="SAM" id="SignalP"/>
    </source>
</evidence>
<gene>
    <name evidence="2" type="ORF">GTC17253_01700</name>
</gene>
<sequence length="529" mass="60192">MKHMKTKRYACLVLTALFALPASAGEWDDGVGVLKPFEQLGYQVEMQTSFSKGRTPLWLNANKYGLSSLDRENGYLRMGVMRPLRADSVRRWGLGYGLDVAVPWRYTSHLVVQQAFAEVRWLHGLLTVGSKQEPMQLRNNALSSGSQTLGINARPVPQVRLSLPEYWILPLTDGWLRIKGHVAYGRMTDDGWQHDFTKKRSRYADDVLYHSKAGYLMIGNPDRFMPLSLELGLEMAATFGGTSHIMQDDGTLATVKSSSRPKSFWKAFIPGGAETIEQGTVYQNAEGNQLGSWMARLNYDATDWRFSIYADKYFEDHSSMFQLDYDGYGTGEDWNVRRQRRYLLYDFQDVMLGAELQLKRGWWLHTIVLEYLNTRYQSGPVYHDHTQSISDHIGGIDNYYNHHVYTGWQHWGQVIGNPLYLSPIYSADGKIEVKDNRFRALHLGLSGSPTDNLDYRILGTYQACLGTYAHPYTVRRSNVSMLAEVSARLRKGWLVRGSYGMDIGSVRGHNYGLQLTVIKRGLFNLGGGR</sequence>
<accession>A0AB33ISJ8</accession>
<name>A0AB33ISJ8_9BACT</name>
<dbReference type="EMBL" id="AP035785">
    <property type="protein sequence ID" value="BFO70204.1"/>
    <property type="molecule type" value="Genomic_DNA"/>
</dbReference>
<dbReference type="AlphaFoldDB" id="A0AB33ISJ8"/>
<reference evidence="2" key="1">
    <citation type="submission" date="2024-07" db="EMBL/GenBank/DDBJ databases">
        <title>Complete genome sequence of Prevotella sp. YM-2024 GTC17253.</title>
        <authorList>
            <person name="Hayashi M."/>
            <person name="Muto Y."/>
            <person name="Tanaka K."/>
            <person name="Niwa H."/>
        </authorList>
    </citation>
    <scope>NUCLEOTIDE SEQUENCE</scope>
    <source>
        <strain evidence="2">GTC17253</strain>
    </source>
</reference>
<protein>
    <submittedName>
        <fullName evidence="2">Capsule assembly Wzi family protein</fullName>
    </submittedName>
</protein>
<keyword evidence="1" id="KW-0732">Signal</keyword>
<dbReference type="Gene3D" id="2.40.160.130">
    <property type="entry name" value="Capsule assembly protein Wzi"/>
    <property type="match status" value="1"/>
</dbReference>
<organism evidence="2">
    <name type="scientific">Prevotella sp. GTC17253</name>
    <dbReference type="NCBI Taxonomy" id="3236793"/>
    <lineage>
        <taxon>Bacteria</taxon>
        <taxon>Pseudomonadati</taxon>
        <taxon>Bacteroidota</taxon>
        <taxon>Bacteroidia</taxon>
        <taxon>Bacteroidales</taxon>
        <taxon>Prevotellaceae</taxon>
        <taxon>Prevotella</taxon>
    </lineage>
</organism>